<dbReference type="VEuPathDB" id="PlasmoDB:PGAL8A_00085300"/>
<comment type="caution">
    <text evidence="1">The sequence shown here is derived from an EMBL/GenBank/DDBJ whole genome shotgun (WGS) entry which is preliminary data.</text>
</comment>
<feature type="non-terminal residue" evidence="1">
    <location>
        <position position="77"/>
    </location>
</feature>
<name>A0A1J1GLQ1_PLAGA</name>
<protein>
    <submittedName>
        <fullName evidence="1">DNA polymerase alpha, putative</fullName>
    </submittedName>
</protein>
<dbReference type="GeneID" id="39729377"/>
<reference evidence="1" key="1">
    <citation type="submission" date="2015-04" db="EMBL/GenBank/DDBJ databases">
        <authorList>
            <consortium name="Pathogen Informatics"/>
        </authorList>
    </citation>
    <scope>NUCLEOTIDE SEQUENCE [LARGE SCALE GENOMIC DNA]</scope>
    <source>
        <strain evidence="1">8A</strain>
    </source>
</reference>
<evidence type="ECO:0000313" key="1">
    <source>
        <dbReference type="EMBL" id="CRG93149.1"/>
    </source>
</evidence>
<accession>A0A1J1GLQ1</accession>
<dbReference type="Proteomes" id="UP000220797">
    <property type="component" value="Unassembled WGS sequence"/>
</dbReference>
<dbReference type="EMBL" id="CVMV01000014">
    <property type="protein sequence ID" value="CRG93149.1"/>
    <property type="molecule type" value="Genomic_DNA"/>
</dbReference>
<sequence length="77" mass="9032">MSNVFDKIKKQRSKECKATDFYEVKNKNDDIYEVVDEEGYIENKKSLKNFIVGGEKDFDSSDDVIVENVNYSLLRKK</sequence>
<dbReference type="RefSeq" id="XP_028525971.1">
    <property type="nucleotide sequence ID" value="XM_028671032.1"/>
</dbReference>
<gene>
    <name evidence="1" type="ORF">PGAL8A_00085300</name>
</gene>
<evidence type="ECO:0000313" key="2">
    <source>
        <dbReference type="Proteomes" id="UP000220797"/>
    </source>
</evidence>
<dbReference type="AlphaFoldDB" id="A0A1J1GLQ1"/>
<proteinExistence type="predicted"/>
<organism evidence="1 2">
    <name type="scientific">Plasmodium gallinaceum</name>
    <dbReference type="NCBI Taxonomy" id="5849"/>
    <lineage>
        <taxon>Eukaryota</taxon>
        <taxon>Sar</taxon>
        <taxon>Alveolata</taxon>
        <taxon>Apicomplexa</taxon>
        <taxon>Aconoidasida</taxon>
        <taxon>Haemosporida</taxon>
        <taxon>Plasmodiidae</taxon>
        <taxon>Plasmodium</taxon>
        <taxon>Plasmodium (Haemamoeba)</taxon>
    </lineage>
</organism>
<keyword evidence="2" id="KW-1185">Reference proteome</keyword>